<keyword evidence="3" id="KW-1185">Reference proteome</keyword>
<organism evidence="2 3">
    <name type="scientific">Alsobacter soli</name>
    <dbReference type="NCBI Taxonomy" id="2109933"/>
    <lineage>
        <taxon>Bacteria</taxon>
        <taxon>Pseudomonadati</taxon>
        <taxon>Pseudomonadota</taxon>
        <taxon>Alphaproteobacteria</taxon>
        <taxon>Hyphomicrobiales</taxon>
        <taxon>Alsobacteraceae</taxon>
        <taxon>Alsobacter</taxon>
    </lineage>
</organism>
<dbReference type="Proteomes" id="UP000239772">
    <property type="component" value="Unassembled WGS sequence"/>
</dbReference>
<reference evidence="3" key="1">
    <citation type="submission" date="2018-03" db="EMBL/GenBank/DDBJ databases">
        <authorList>
            <person name="Sun L."/>
            <person name="Liu H."/>
            <person name="Chen W."/>
            <person name="Huang K."/>
            <person name="Liu W."/>
            <person name="Gao X."/>
        </authorList>
    </citation>
    <scope>NUCLEOTIDE SEQUENCE [LARGE SCALE GENOMIC DNA]</scope>
    <source>
        <strain evidence="3">SH9</strain>
    </source>
</reference>
<dbReference type="Pfam" id="PF18551">
    <property type="entry name" value="TackOD1"/>
    <property type="match status" value="1"/>
</dbReference>
<dbReference type="AlphaFoldDB" id="A0A2T1HWM1"/>
<dbReference type="EMBL" id="PVZS01000004">
    <property type="protein sequence ID" value="PSC06093.1"/>
    <property type="molecule type" value="Genomic_DNA"/>
</dbReference>
<protein>
    <recommendedName>
        <fullName evidence="1">Thaumarchaeal output domain-containing protein</fullName>
    </recommendedName>
</protein>
<accession>A0A2T1HWM1</accession>
<evidence type="ECO:0000313" key="3">
    <source>
        <dbReference type="Proteomes" id="UP000239772"/>
    </source>
</evidence>
<name>A0A2T1HWM1_9HYPH</name>
<comment type="caution">
    <text evidence="2">The sequence shown here is derived from an EMBL/GenBank/DDBJ whole genome shotgun (WGS) entry which is preliminary data.</text>
</comment>
<proteinExistence type="predicted"/>
<gene>
    <name evidence="2" type="ORF">SLNSH_04610</name>
</gene>
<dbReference type="RefSeq" id="WP_106335501.1">
    <property type="nucleotide sequence ID" value="NZ_PVZS01000004.1"/>
</dbReference>
<evidence type="ECO:0000259" key="1">
    <source>
        <dbReference type="Pfam" id="PF18551"/>
    </source>
</evidence>
<sequence length="389" mass="42930">MLVRTADVGINQLRVLPSLRAILPVIDASFAHGAAAYPTDELHLPVRSREALAEALSELRPMIERLRTLPASIWASTDPRLLLLARLSVRERPLQPRRDPRVPETVRFPDEAIFPGLGLMAERLADQGFLRRVFFDRLTVCPRCASARLSLRELCCSCHSADLKEQAIIHHLRCSAQAPEQDFRQGSRLVCPHCRRDLEYFSVDYDRPGSVLVCGACGHASSDSAVGYVCLDCAAEGDAEQTSTRPVWSYELTEAGRCQVLSGFPLPEADGRPIRERVAAFLAKAKTSREPACILVARLHRGARPARDWEQVCGLFGHVFAETFTIDTETIASPPIFLAFLQGDSKEDVVAELPRIRQALESLLRDPPEADYGVYGLEDVEPLLAGAAG</sequence>
<evidence type="ECO:0000313" key="2">
    <source>
        <dbReference type="EMBL" id="PSC06093.1"/>
    </source>
</evidence>
<dbReference type="OrthoDB" id="8432393at2"/>
<dbReference type="InterPro" id="IPR040572">
    <property type="entry name" value="TackOD1"/>
</dbReference>
<feature type="domain" description="Thaumarchaeal output" evidence="1">
    <location>
        <begin position="76"/>
        <end position="252"/>
    </location>
</feature>